<dbReference type="InterPro" id="IPR043168">
    <property type="entry name" value="DegV_C"/>
</dbReference>
<dbReference type="InterPro" id="IPR003797">
    <property type="entry name" value="DegV"/>
</dbReference>
<proteinExistence type="predicted"/>
<dbReference type="GO" id="GO:0008289">
    <property type="term" value="F:lipid binding"/>
    <property type="evidence" value="ECO:0007669"/>
    <property type="project" value="UniProtKB-KW"/>
</dbReference>
<dbReference type="Proteomes" id="UP000183700">
    <property type="component" value="Unassembled WGS sequence"/>
</dbReference>
<keyword evidence="4" id="KW-1185">Reference proteome</keyword>
<dbReference type="EMBL" id="JXKM01000001">
    <property type="protein sequence ID" value="OJG37258.1"/>
    <property type="molecule type" value="Genomic_DNA"/>
</dbReference>
<evidence type="ECO:0000256" key="2">
    <source>
        <dbReference type="ARBA" id="ARBA00023121"/>
    </source>
</evidence>
<comment type="function">
    <text evidence="1">May bind long-chain fatty acids, such as palmitate, and may play a role in lipid transport or fatty acid metabolism.</text>
</comment>
<dbReference type="Pfam" id="PF02645">
    <property type="entry name" value="DegV"/>
    <property type="match status" value="1"/>
</dbReference>
<name>A0A1L8SZ74_9ENTE</name>
<protein>
    <submittedName>
        <fullName evidence="3">DegV family EDD domain-containing protein</fullName>
    </submittedName>
</protein>
<dbReference type="PANTHER" id="PTHR33434:SF3">
    <property type="entry name" value="DEGV DOMAIN-CONTAINING PROTEIN YITS"/>
    <property type="match status" value="1"/>
</dbReference>
<dbReference type="SUPFAM" id="SSF82549">
    <property type="entry name" value="DAK1/DegV-like"/>
    <property type="match status" value="1"/>
</dbReference>
<keyword evidence="2" id="KW-0446">Lipid-binding</keyword>
<sequence length="265" mass="29085">MDNGPFFMVPLRIIFSDREYKDGVDISSDTIFPLIKKELPTTSLPDGELIHEVFDQIKAEGYTHVIIVTISSGLSGTYNALRVLGEHYEGLTFQSIDTKNVGIGAGILAIYAGDLVKQGKSFTEVIQEVESKIPTTKIYFNVDTLEYLQKGGRIGLVASLLGSALKLKPIISCNPEGIYYTVAKVRGLNKSIDKTIQLVKEQIGTHKRFNLAITQADAMETAEKMRQRLQELFPTAENIYFGKVSPALSVHTGPGSLGVVCQVLD</sequence>
<evidence type="ECO:0000256" key="1">
    <source>
        <dbReference type="ARBA" id="ARBA00003238"/>
    </source>
</evidence>
<gene>
    <name evidence="3" type="ORF">RV00_GL000215</name>
</gene>
<dbReference type="Gene3D" id="3.40.50.10170">
    <property type="match status" value="1"/>
</dbReference>
<reference evidence="3 4" key="1">
    <citation type="submission" date="2014-12" db="EMBL/GenBank/DDBJ databases">
        <title>Draft genome sequences of 29 type strains of Enterococci.</title>
        <authorList>
            <person name="Zhong Z."/>
            <person name="Sun Z."/>
            <person name="Liu W."/>
            <person name="Zhang W."/>
            <person name="Zhang H."/>
        </authorList>
    </citation>
    <scope>NUCLEOTIDE SEQUENCE [LARGE SCALE GENOMIC DNA]</scope>
    <source>
        <strain evidence="3 4">DSM 22802</strain>
    </source>
</reference>
<dbReference type="STRING" id="319970.RV00_GL000215"/>
<dbReference type="PANTHER" id="PTHR33434">
    <property type="entry name" value="DEGV DOMAIN-CONTAINING PROTEIN DR_1986-RELATED"/>
    <property type="match status" value="1"/>
</dbReference>
<organism evidence="3 4">
    <name type="scientific">Enterococcus devriesei</name>
    <dbReference type="NCBI Taxonomy" id="319970"/>
    <lineage>
        <taxon>Bacteria</taxon>
        <taxon>Bacillati</taxon>
        <taxon>Bacillota</taxon>
        <taxon>Bacilli</taxon>
        <taxon>Lactobacillales</taxon>
        <taxon>Enterococcaceae</taxon>
        <taxon>Enterococcus</taxon>
    </lineage>
</organism>
<comment type="caution">
    <text evidence="3">The sequence shown here is derived from an EMBL/GenBank/DDBJ whole genome shotgun (WGS) entry which is preliminary data.</text>
</comment>
<dbReference type="Gene3D" id="3.30.1180.10">
    <property type="match status" value="1"/>
</dbReference>
<evidence type="ECO:0000313" key="4">
    <source>
        <dbReference type="Proteomes" id="UP000183700"/>
    </source>
</evidence>
<dbReference type="PROSITE" id="PS51482">
    <property type="entry name" value="DEGV"/>
    <property type="match status" value="1"/>
</dbReference>
<evidence type="ECO:0000313" key="3">
    <source>
        <dbReference type="EMBL" id="OJG37258.1"/>
    </source>
</evidence>
<accession>A0A1L8SZ74</accession>
<dbReference type="NCBIfam" id="TIGR00762">
    <property type="entry name" value="DegV"/>
    <property type="match status" value="1"/>
</dbReference>
<dbReference type="InterPro" id="IPR050270">
    <property type="entry name" value="DegV_domain_contain"/>
</dbReference>
<dbReference type="AlphaFoldDB" id="A0A1L8SZ74"/>